<dbReference type="EMBL" id="LN887216">
    <property type="protein sequence ID" value="CUR36496.1"/>
    <property type="molecule type" value="Genomic_DNA"/>
</dbReference>
<reference evidence="1" key="1">
    <citation type="submission" date="2015-10" db="EMBL/GenBank/DDBJ databases">
        <authorList>
            <person name="Gilbert D.G."/>
        </authorList>
    </citation>
    <scope>NUCLEOTIDE SEQUENCE</scope>
    <source>
        <strain evidence="1">Pg-3b</strain>
    </source>
</reference>
<proteinExistence type="predicted"/>
<evidence type="ECO:0000313" key="1">
    <source>
        <dbReference type="EMBL" id="CUR36496.1"/>
    </source>
</evidence>
<organism evidence="1">
    <name type="scientific">Limosilactobacillus reuteri</name>
    <name type="common">Lactobacillus reuteri</name>
    <dbReference type="NCBI Taxonomy" id="1598"/>
    <lineage>
        <taxon>Bacteria</taxon>
        <taxon>Bacillati</taxon>
        <taxon>Bacillota</taxon>
        <taxon>Bacilli</taxon>
        <taxon>Lactobacillales</taxon>
        <taxon>Lactobacillaceae</taxon>
        <taxon>Limosilactobacillus</taxon>
    </lineage>
</organism>
<sequence length="156" mass="17470">MANKVYIKDKDGNDLLVATDWSIINGKPNNLVTTNQLPTITGQQRDGIQFVNGAYDWDHVNNGWNCCYRIADLGGFKLVELRLMFALNKDVTGGLAHAIKLPNIINPDQNIEMWCATNIEGTYVHHSGTDVDIEVHSGKYPANTLVSYYNHYLTTN</sequence>
<dbReference type="RefSeq" id="WP_339111357.1">
    <property type="nucleotide sequence ID" value="NZ_LN887216.1"/>
</dbReference>
<gene>
    <name evidence="1" type="ORF">LRLP16767_LRPG3B_00288</name>
</gene>
<accession>A0A0U5JH29</accession>
<protein>
    <submittedName>
        <fullName evidence="1">Uncharacterized protein</fullName>
    </submittedName>
</protein>
<name>A0A0U5JH29_LIMRT</name>
<dbReference type="AlphaFoldDB" id="A0A0U5JH29"/>